<dbReference type="Proteomes" id="UP000092445">
    <property type="component" value="Unassembled WGS sequence"/>
</dbReference>
<dbReference type="VEuPathDB" id="VectorBase:GPAI026580"/>
<reference evidence="2" key="1">
    <citation type="submission" date="2014-03" db="EMBL/GenBank/DDBJ databases">
        <authorList>
            <person name="Aksoy S."/>
            <person name="Warren W."/>
            <person name="Wilson R.K."/>
        </authorList>
    </citation>
    <scope>NUCLEOTIDE SEQUENCE [LARGE SCALE GENOMIC DNA]</scope>
    <source>
        <strain evidence="2">IAEA</strain>
    </source>
</reference>
<organism evidence="1 2">
    <name type="scientific">Glossina pallidipes</name>
    <name type="common">Tsetse fly</name>
    <dbReference type="NCBI Taxonomy" id="7398"/>
    <lineage>
        <taxon>Eukaryota</taxon>
        <taxon>Metazoa</taxon>
        <taxon>Ecdysozoa</taxon>
        <taxon>Arthropoda</taxon>
        <taxon>Hexapoda</taxon>
        <taxon>Insecta</taxon>
        <taxon>Pterygota</taxon>
        <taxon>Neoptera</taxon>
        <taxon>Endopterygota</taxon>
        <taxon>Diptera</taxon>
        <taxon>Brachycera</taxon>
        <taxon>Muscomorpha</taxon>
        <taxon>Hippoboscoidea</taxon>
        <taxon>Glossinidae</taxon>
        <taxon>Glossina</taxon>
    </lineage>
</organism>
<protein>
    <submittedName>
        <fullName evidence="1">Uncharacterized protein</fullName>
    </submittedName>
</protein>
<reference evidence="1" key="2">
    <citation type="submission" date="2020-05" db="UniProtKB">
        <authorList>
            <consortium name="EnsemblMetazoa"/>
        </authorList>
    </citation>
    <scope>IDENTIFICATION</scope>
    <source>
        <strain evidence="1">IAEA</strain>
    </source>
</reference>
<evidence type="ECO:0000313" key="2">
    <source>
        <dbReference type="Proteomes" id="UP000092445"/>
    </source>
</evidence>
<name>A0A1A9ZVU2_GLOPL</name>
<dbReference type="EnsemblMetazoa" id="GPAI026580-RA">
    <property type="protein sequence ID" value="GPAI026580-PA"/>
    <property type="gene ID" value="GPAI026580"/>
</dbReference>
<evidence type="ECO:0000313" key="1">
    <source>
        <dbReference type="EnsemblMetazoa" id="GPAI026580-PA"/>
    </source>
</evidence>
<sequence>MRASTSNNILAFGSLSPVCHKLFRNFGPGPETLSTNLICMPGSPDARNGFECQYIKSPSASSSQLSPMPSLSPSSCPELGISGQLSRRQCKSEQAALLSQIVPSGHISAKGTHCEVPFAV</sequence>
<keyword evidence="2" id="KW-1185">Reference proteome</keyword>
<proteinExistence type="predicted"/>
<dbReference type="AlphaFoldDB" id="A0A1A9ZVU2"/>
<accession>A0A1A9ZVU2</accession>